<sequence length="322" mass="36757">MTGKLLEIEKEVLNTSEVPFSYLLNASALPIVGEQIFDEIYDKAGNNESTRLERLQQIGSWLGDHDLLSSEESSRVEIKSPPFITKKFLKDHEARVDKLAAASALQQPLHTSESSKPDHSEYANDDYDDDSGLPSGTTKTPPCAQHGRYYCSYNEDYPIKVVTEVARYYKWPLEKLFRDLRQQVMPKLANDNYGGLVCDSITRVVRPGWARNTNNRWLVVINTDHYQQFVSEVICRHGSGTYCNFVPPCYHATCQQRYNTQKLLVIDPWNPYKGPFLAEFLFPSCCICYVPESHDSFSHSASTKNNLIKRSNDDDQNPKVEL</sequence>
<keyword evidence="4" id="KW-0325">Glycoprotein</keyword>
<dbReference type="Proteomes" id="UP000285301">
    <property type="component" value="Unassembled WGS sequence"/>
</dbReference>
<evidence type="ECO:0000256" key="4">
    <source>
        <dbReference type="ARBA" id="ARBA00023180"/>
    </source>
</evidence>
<dbReference type="EMBL" id="NCKU01002199">
    <property type="protein sequence ID" value="RWS10163.1"/>
    <property type="molecule type" value="Genomic_DNA"/>
</dbReference>
<dbReference type="Pfam" id="PF16077">
    <property type="entry name" value="Spaetzle"/>
    <property type="match status" value="1"/>
</dbReference>
<evidence type="ECO:0000256" key="2">
    <source>
        <dbReference type="ARBA" id="ARBA00022729"/>
    </source>
</evidence>
<keyword evidence="3" id="KW-1015">Disulfide bond</keyword>
<accession>A0A3S3Q0W6</accession>
<evidence type="ECO:0000313" key="7">
    <source>
        <dbReference type="EMBL" id="RWS10097.1"/>
    </source>
</evidence>
<dbReference type="Gene3D" id="2.10.90.10">
    <property type="entry name" value="Cystine-knot cytokines"/>
    <property type="match status" value="1"/>
</dbReference>
<dbReference type="GO" id="GO:0005121">
    <property type="term" value="F:Toll binding"/>
    <property type="evidence" value="ECO:0007669"/>
    <property type="project" value="TreeGrafter"/>
</dbReference>
<dbReference type="STRING" id="1965070.A0A3S3Q0W6"/>
<comment type="caution">
    <text evidence="9">The sequence shown here is derived from an EMBL/GenBank/DDBJ whole genome shotgun (WGS) entry which is preliminary data.</text>
</comment>
<dbReference type="SUPFAM" id="SSF57501">
    <property type="entry name" value="Cystine-knot cytokines"/>
    <property type="match status" value="1"/>
</dbReference>
<evidence type="ECO:0000256" key="5">
    <source>
        <dbReference type="SAM" id="MobiDB-lite"/>
    </source>
</evidence>
<name>A0A3S3Q0W6_9ACAR</name>
<dbReference type="PANTHER" id="PTHR23199:SF12">
    <property type="entry name" value="NEUROTROPHIN 1-RELATED"/>
    <property type="match status" value="1"/>
</dbReference>
<organism evidence="9 11">
    <name type="scientific">Dinothrombium tinctorium</name>
    <dbReference type="NCBI Taxonomy" id="1965070"/>
    <lineage>
        <taxon>Eukaryota</taxon>
        <taxon>Metazoa</taxon>
        <taxon>Ecdysozoa</taxon>
        <taxon>Arthropoda</taxon>
        <taxon>Chelicerata</taxon>
        <taxon>Arachnida</taxon>
        <taxon>Acari</taxon>
        <taxon>Acariformes</taxon>
        <taxon>Trombidiformes</taxon>
        <taxon>Prostigmata</taxon>
        <taxon>Anystina</taxon>
        <taxon>Parasitengona</taxon>
        <taxon>Trombidioidea</taxon>
        <taxon>Trombidiidae</taxon>
        <taxon>Dinothrombium</taxon>
    </lineage>
</organism>
<evidence type="ECO:0000313" key="9">
    <source>
        <dbReference type="EMBL" id="RWS11812.1"/>
    </source>
</evidence>
<dbReference type="GO" id="GO:0021556">
    <property type="term" value="P:central nervous system formation"/>
    <property type="evidence" value="ECO:0007669"/>
    <property type="project" value="TreeGrafter"/>
</dbReference>
<proteinExistence type="predicted"/>
<dbReference type="InterPro" id="IPR029034">
    <property type="entry name" value="Cystine-knot_cytokine"/>
</dbReference>
<protein>
    <recommendedName>
        <fullName evidence="6">Spaetzle domain-containing protein</fullName>
    </recommendedName>
</protein>
<evidence type="ECO:0000259" key="6">
    <source>
        <dbReference type="Pfam" id="PF16077"/>
    </source>
</evidence>
<keyword evidence="2" id="KW-0732">Signal</keyword>
<feature type="region of interest" description="Disordered" evidence="5">
    <location>
        <begin position="104"/>
        <end position="140"/>
    </location>
</feature>
<dbReference type="EMBL" id="NCKU01002226">
    <property type="protein sequence ID" value="RWS10097.1"/>
    <property type="molecule type" value="Genomic_DNA"/>
</dbReference>
<comment type="subunit">
    <text evidence="1">Homodimer; disulfide-linked.</text>
</comment>
<dbReference type="GO" id="GO:0045087">
    <property type="term" value="P:innate immune response"/>
    <property type="evidence" value="ECO:0007669"/>
    <property type="project" value="TreeGrafter"/>
</dbReference>
<dbReference type="EMBL" id="NCKU01001561">
    <property type="protein sequence ID" value="RWS11812.1"/>
    <property type="molecule type" value="Genomic_DNA"/>
</dbReference>
<gene>
    <name evidence="7" type="ORF">B4U79_01532</name>
    <name evidence="10" type="ORF">B4U79_04425</name>
    <name evidence="8" type="ORF">B4U79_10921</name>
    <name evidence="9" type="ORF">B4U79_12078</name>
</gene>
<evidence type="ECO:0000256" key="3">
    <source>
        <dbReference type="ARBA" id="ARBA00023157"/>
    </source>
</evidence>
<reference evidence="9 11" key="1">
    <citation type="journal article" date="2018" name="Gigascience">
        <title>Genomes of trombidid mites reveal novel predicted allergens and laterally-transferred genes associated with secondary metabolism.</title>
        <authorList>
            <person name="Dong X."/>
            <person name="Chaisiri K."/>
            <person name="Xia D."/>
            <person name="Armstrong S.D."/>
            <person name="Fang Y."/>
            <person name="Donnelly M.J."/>
            <person name="Kadowaki T."/>
            <person name="McGarry J.W."/>
            <person name="Darby A.C."/>
            <person name="Makepeace B.L."/>
        </authorList>
    </citation>
    <scope>NUCLEOTIDE SEQUENCE [LARGE SCALE GENOMIC DNA]</scope>
    <source>
        <strain evidence="9">UoL-WK</strain>
    </source>
</reference>
<dbReference type="GO" id="GO:0008083">
    <property type="term" value="F:growth factor activity"/>
    <property type="evidence" value="ECO:0007669"/>
    <property type="project" value="TreeGrafter"/>
</dbReference>
<dbReference type="InterPro" id="IPR052444">
    <property type="entry name" value="Spz/Toll_ligand-like"/>
</dbReference>
<dbReference type="AlphaFoldDB" id="A0A3S3Q0W6"/>
<evidence type="ECO:0000313" key="10">
    <source>
        <dbReference type="EMBL" id="RWS12058.1"/>
    </source>
</evidence>
<evidence type="ECO:0000313" key="8">
    <source>
        <dbReference type="EMBL" id="RWS10163.1"/>
    </source>
</evidence>
<dbReference type="FunFam" id="2.10.90.10:FF:000018">
    <property type="entry name" value="Spatzle 4"/>
    <property type="match status" value="1"/>
</dbReference>
<evidence type="ECO:0000256" key="1">
    <source>
        <dbReference type="ARBA" id="ARBA00011748"/>
    </source>
</evidence>
<evidence type="ECO:0000313" key="11">
    <source>
        <dbReference type="Proteomes" id="UP000285301"/>
    </source>
</evidence>
<dbReference type="PANTHER" id="PTHR23199">
    <property type="entry name" value="NEUROTROPHIN 1-RELATED"/>
    <property type="match status" value="1"/>
</dbReference>
<feature type="domain" description="Spaetzle" evidence="6">
    <location>
        <begin position="197"/>
        <end position="290"/>
    </location>
</feature>
<dbReference type="OrthoDB" id="6359065at2759"/>
<feature type="compositionally biased region" description="Basic and acidic residues" evidence="5">
    <location>
        <begin position="113"/>
        <end position="122"/>
    </location>
</feature>
<dbReference type="EMBL" id="NCKU01001459">
    <property type="protein sequence ID" value="RWS12058.1"/>
    <property type="molecule type" value="Genomic_DNA"/>
</dbReference>
<dbReference type="InterPro" id="IPR032104">
    <property type="entry name" value="Spaetzle"/>
</dbReference>
<reference evidence="9" key="2">
    <citation type="submission" date="2018-11" db="EMBL/GenBank/DDBJ databases">
        <title>Trombidioid mite genomics.</title>
        <authorList>
            <person name="Dong X."/>
        </authorList>
    </citation>
    <scope>NUCLEOTIDE SEQUENCE</scope>
    <source>
        <strain evidence="9">UoL-WK</strain>
    </source>
</reference>
<keyword evidence="11" id="KW-1185">Reference proteome</keyword>
<dbReference type="GO" id="GO:0005615">
    <property type="term" value="C:extracellular space"/>
    <property type="evidence" value="ECO:0007669"/>
    <property type="project" value="UniProtKB-ARBA"/>
</dbReference>